<organism evidence="1 2">
    <name type="scientific">Mycena indigotica</name>
    <dbReference type="NCBI Taxonomy" id="2126181"/>
    <lineage>
        <taxon>Eukaryota</taxon>
        <taxon>Fungi</taxon>
        <taxon>Dikarya</taxon>
        <taxon>Basidiomycota</taxon>
        <taxon>Agaricomycotina</taxon>
        <taxon>Agaricomycetes</taxon>
        <taxon>Agaricomycetidae</taxon>
        <taxon>Agaricales</taxon>
        <taxon>Marasmiineae</taxon>
        <taxon>Mycenaceae</taxon>
        <taxon>Mycena</taxon>
    </lineage>
</organism>
<dbReference type="EMBL" id="JACAZF010000007">
    <property type="protein sequence ID" value="KAF7299512.1"/>
    <property type="molecule type" value="Genomic_DNA"/>
</dbReference>
<accession>A0A8H6SIK8</accession>
<comment type="caution">
    <text evidence="1">The sequence shown here is derived from an EMBL/GenBank/DDBJ whole genome shotgun (WGS) entry which is preliminary data.</text>
</comment>
<evidence type="ECO:0000313" key="1">
    <source>
        <dbReference type="EMBL" id="KAF7299512.1"/>
    </source>
</evidence>
<dbReference type="AlphaFoldDB" id="A0A8H6SIK8"/>
<dbReference type="GeneID" id="59348174"/>
<proteinExistence type="predicted"/>
<dbReference type="Proteomes" id="UP000636479">
    <property type="component" value="Unassembled WGS sequence"/>
</dbReference>
<dbReference type="RefSeq" id="XP_037218900.1">
    <property type="nucleotide sequence ID" value="XM_037365658.1"/>
</dbReference>
<sequence length="388" mass="43024">MPRLSNSGFSITFPHALDRAPQPISHPSEAYIRPSFCLSHPFPSFPPPFIFACPLPDLDVLAKSTPRDRSSLILGFFPPLISPSRLRPSSRPSSARMLSHLRLKTRFALPLVVPDIWWELSMAGHGLLVRHHTDFVYVSLTVYVVTVSWREAPLVRGLPFTSTFRAAPCLCSPTPHVLSLPHTYPTRTRYLFQVPSCFTAIPSPSSYPSASDLWTNDDQIQIYSTVSLLRALGICERLPSPVDPSSAVGPPANEHEYSHCFLRLAVIKYSRALSPPGLFAEDGELGVARNARTRRIDSKAADSKCKLHILVFKPRLTLRQICLVVPLVLAVRITDQGLQMDSEDTFPYPLQPRLPAVILLPLGVLAVHYRPERAAATTAVETAIFISV</sequence>
<name>A0A8H6SIK8_9AGAR</name>
<protein>
    <submittedName>
        <fullName evidence="1">Uncharacterized protein</fullName>
    </submittedName>
</protein>
<reference evidence="1" key="1">
    <citation type="submission" date="2020-05" db="EMBL/GenBank/DDBJ databases">
        <title>Mycena genomes resolve the evolution of fungal bioluminescence.</title>
        <authorList>
            <person name="Tsai I.J."/>
        </authorList>
    </citation>
    <scope>NUCLEOTIDE SEQUENCE</scope>
    <source>
        <strain evidence="1">171206Taipei</strain>
    </source>
</reference>
<keyword evidence="2" id="KW-1185">Reference proteome</keyword>
<evidence type="ECO:0000313" key="2">
    <source>
        <dbReference type="Proteomes" id="UP000636479"/>
    </source>
</evidence>
<gene>
    <name evidence="1" type="ORF">MIND_00901500</name>
</gene>